<dbReference type="EMBL" id="UXHF01000003">
    <property type="protein sequence ID" value="VDC50522.1"/>
    <property type="molecule type" value="Genomic_DNA"/>
</dbReference>
<reference evidence="2 3" key="1">
    <citation type="submission" date="2018-11" db="EMBL/GenBank/DDBJ databases">
        <authorList>
            <person name="Peiro R."/>
            <person name="Begona"/>
            <person name="Cbmso G."/>
            <person name="Lopez M."/>
            <person name="Gonzalez S."/>
            <person name="Sacristan E."/>
            <person name="Castillo E."/>
        </authorList>
    </citation>
    <scope>NUCLEOTIDE SEQUENCE [LARGE SCALE GENOMIC DNA]</scope>
    <source>
        <strain evidence="2">Brev_genome</strain>
    </source>
</reference>
<proteinExistence type="predicted"/>
<keyword evidence="3" id="KW-1185">Reference proteome</keyword>
<dbReference type="Pfam" id="PF07848">
    <property type="entry name" value="PaaX"/>
    <property type="match status" value="1"/>
</dbReference>
<dbReference type="PANTHER" id="PTHR30319:SF1">
    <property type="entry name" value="TRANSCRIPTIONAL REPRESSOR PAAX"/>
    <property type="match status" value="1"/>
</dbReference>
<dbReference type="InterPro" id="IPR012906">
    <property type="entry name" value="PaaX-like_N"/>
</dbReference>
<feature type="domain" description="Transcriptional repressor PaaX-like N-terminal" evidence="1">
    <location>
        <begin position="13"/>
        <end position="63"/>
    </location>
</feature>
<dbReference type="InterPro" id="IPR036388">
    <property type="entry name" value="WH-like_DNA-bd_sf"/>
</dbReference>
<evidence type="ECO:0000259" key="1">
    <source>
        <dbReference type="Pfam" id="PF07848"/>
    </source>
</evidence>
<sequence length="266" mass="29266">MDNNGNILLAPDARSLILDLFVAHGGPHFTSAELIRAGALFDHSGTAMRTALTRLRREGRVEALGRGVYGPGRIDDPWRRRIDHWRSAPSRRTAWTGAWLMATAKPSSVSRTAWRATLRALDVEGFRQIPQGLFVRPDTLQGGIQGCRLRLMSYGASGELLTGRFEELDPASTNVARSLWDVPGLAARRQNLLDLLMASQVRLPRLSNSDAAREALTIGRAAVRAIVRDPLLPREWEAGPSLDDLVGAMAPYNALGREVWMTSLGR</sequence>
<evidence type="ECO:0000313" key="3">
    <source>
        <dbReference type="Proteomes" id="UP000289220"/>
    </source>
</evidence>
<dbReference type="AlphaFoldDB" id="A0A7Z9C613"/>
<dbReference type="Proteomes" id="UP000289220">
    <property type="component" value="Unassembled WGS sequence"/>
</dbReference>
<name>A0A7Z9C613_9CAUL</name>
<gene>
    <name evidence="2" type="ORF">BREV_BREV_00269</name>
</gene>
<dbReference type="Gene3D" id="1.10.10.10">
    <property type="entry name" value="Winged helix-like DNA-binding domain superfamily/Winged helix DNA-binding domain"/>
    <property type="match status" value="1"/>
</dbReference>
<evidence type="ECO:0000313" key="2">
    <source>
        <dbReference type="EMBL" id="VDC50522.1"/>
    </source>
</evidence>
<dbReference type="GO" id="GO:0006351">
    <property type="term" value="P:DNA-templated transcription"/>
    <property type="evidence" value="ECO:0007669"/>
    <property type="project" value="TreeGrafter"/>
</dbReference>
<organism evidence="2 3">
    <name type="scientific">Brevundimonas mediterranea</name>
    <dbReference type="NCBI Taxonomy" id="74329"/>
    <lineage>
        <taxon>Bacteria</taxon>
        <taxon>Pseudomonadati</taxon>
        <taxon>Pseudomonadota</taxon>
        <taxon>Alphaproteobacteria</taxon>
        <taxon>Caulobacterales</taxon>
        <taxon>Caulobacteraceae</taxon>
        <taxon>Brevundimonas</taxon>
    </lineage>
</organism>
<accession>A0A7Z9C613</accession>
<dbReference type="Gene3D" id="3.30.70.2650">
    <property type="match status" value="1"/>
</dbReference>
<protein>
    <recommendedName>
        <fullName evidence="1">Transcriptional repressor PaaX-like N-terminal domain-containing protein</fullName>
    </recommendedName>
</protein>
<comment type="caution">
    <text evidence="2">The sequence shown here is derived from an EMBL/GenBank/DDBJ whole genome shotgun (WGS) entry which is preliminary data.</text>
</comment>
<dbReference type="PANTHER" id="PTHR30319">
    <property type="entry name" value="PHENYLACETIC ACID REGULATOR-RELATED TRANSCRIPTIONAL REPRESSOR"/>
    <property type="match status" value="1"/>
</dbReference>